<protein>
    <submittedName>
        <fullName evidence="2">Aminoglycoside phosphotransferase</fullName>
    </submittedName>
</protein>
<dbReference type="HOGENOM" id="CLU_074977_0_0_5"/>
<dbReference type="GO" id="GO:0016740">
    <property type="term" value="F:transferase activity"/>
    <property type="evidence" value="ECO:0007669"/>
    <property type="project" value="UniProtKB-KW"/>
</dbReference>
<dbReference type="PATRIC" id="fig|1486262.3.peg.113"/>
<evidence type="ECO:0000313" key="3">
    <source>
        <dbReference type="Proteomes" id="UP000032611"/>
    </source>
</evidence>
<feature type="domain" description="Aminoglycoside phosphotransferase" evidence="1">
    <location>
        <begin position="29"/>
        <end position="247"/>
    </location>
</feature>
<gene>
    <name evidence="2" type="ORF">TM49_00540</name>
</gene>
<dbReference type="Gene3D" id="3.30.200.20">
    <property type="entry name" value="Phosphorylase Kinase, domain 1"/>
    <property type="match status" value="1"/>
</dbReference>
<reference evidence="2 3" key="1">
    <citation type="journal article" date="2015" name="Genome Announc.">
        <title>Complete genome sequence of Martelella endophytica YC6887, which has antifungal activity associated with a halophyte.</title>
        <authorList>
            <person name="Khan A."/>
            <person name="Khan H."/>
            <person name="Chung E.J."/>
            <person name="Hossain M.T."/>
            <person name="Chung Y.R."/>
        </authorList>
    </citation>
    <scope>NUCLEOTIDE SEQUENCE [LARGE SCALE GENOMIC DNA]</scope>
    <source>
        <strain evidence="2">YC6887</strain>
    </source>
</reference>
<evidence type="ECO:0000313" key="2">
    <source>
        <dbReference type="EMBL" id="AJY44514.1"/>
    </source>
</evidence>
<dbReference type="Proteomes" id="UP000032611">
    <property type="component" value="Chromosome"/>
</dbReference>
<dbReference type="OrthoDB" id="3806873at2"/>
<dbReference type="InterPro" id="IPR051678">
    <property type="entry name" value="AGP_Transferase"/>
</dbReference>
<keyword evidence="3" id="KW-1185">Reference proteome</keyword>
<dbReference type="STRING" id="1486262.TM49_00540"/>
<dbReference type="InterPro" id="IPR011009">
    <property type="entry name" value="Kinase-like_dom_sf"/>
</dbReference>
<dbReference type="InterPro" id="IPR002575">
    <property type="entry name" value="Aminoglycoside_PTrfase"/>
</dbReference>
<dbReference type="RefSeq" id="WP_045679084.1">
    <property type="nucleotide sequence ID" value="NZ_CP010803.1"/>
</dbReference>
<name>A0A0D5LJZ8_MAREN</name>
<dbReference type="PANTHER" id="PTHR21310">
    <property type="entry name" value="AMINOGLYCOSIDE PHOSPHOTRANSFERASE-RELATED-RELATED"/>
    <property type="match status" value="1"/>
</dbReference>
<evidence type="ECO:0000259" key="1">
    <source>
        <dbReference type="Pfam" id="PF01636"/>
    </source>
</evidence>
<dbReference type="PANTHER" id="PTHR21310:SF42">
    <property type="entry name" value="BIFUNCTIONAL AAC_APH"/>
    <property type="match status" value="1"/>
</dbReference>
<dbReference type="Gene3D" id="3.90.1200.10">
    <property type="match status" value="1"/>
</dbReference>
<dbReference type="AlphaFoldDB" id="A0A0D5LJZ8"/>
<dbReference type="SUPFAM" id="SSF56112">
    <property type="entry name" value="Protein kinase-like (PK-like)"/>
    <property type="match status" value="1"/>
</dbReference>
<dbReference type="KEGG" id="mey:TM49_00540"/>
<keyword evidence="2" id="KW-0808">Transferase</keyword>
<proteinExistence type="predicted"/>
<sequence>MHADAVPIDLARARRLIEDQFPEFSGLPLTPLEAGTDHAIFRIGETAAARFPRRAADPDVLHQKLEQEAAALAELAAYAPVPTPEPLGLGRPGADYPLPWSVQTFLPGETATPTGLAHSEAFAGDLARLIATLRNVDTAGRSFDGVNRGGRLTDHDGWVATCLANSEGLLDVTRLRALWEGLRTLPAVGPDVMSHRDLIPANLLVREDRLAGLLDGGAFGPADRSLDLVAGWHLLDAPRRAQFRQALAPPETEWLRGAAWAFEQAIGLVWYYEKSHPGMHALGRSTLARLLDDPEISSYGR</sequence>
<accession>A0A0D5LJZ8</accession>
<dbReference type="Pfam" id="PF01636">
    <property type="entry name" value="APH"/>
    <property type="match status" value="1"/>
</dbReference>
<organism evidence="2 3">
    <name type="scientific">Martelella endophytica</name>
    <dbReference type="NCBI Taxonomy" id="1486262"/>
    <lineage>
        <taxon>Bacteria</taxon>
        <taxon>Pseudomonadati</taxon>
        <taxon>Pseudomonadota</taxon>
        <taxon>Alphaproteobacteria</taxon>
        <taxon>Hyphomicrobiales</taxon>
        <taxon>Aurantimonadaceae</taxon>
        <taxon>Martelella</taxon>
    </lineage>
</organism>
<dbReference type="EMBL" id="CP010803">
    <property type="protein sequence ID" value="AJY44514.1"/>
    <property type="molecule type" value="Genomic_DNA"/>
</dbReference>